<dbReference type="InterPro" id="IPR035472">
    <property type="entry name" value="RpiR-like_SIS"/>
</dbReference>
<evidence type="ECO:0000259" key="5">
    <source>
        <dbReference type="PROSITE" id="PS51464"/>
    </source>
</evidence>
<evidence type="ECO:0000256" key="1">
    <source>
        <dbReference type="ARBA" id="ARBA00023015"/>
    </source>
</evidence>
<name>A0A347WI09_9LACT</name>
<dbReference type="GO" id="GO:0003700">
    <property type="term" value="F:DNA-binding transcription factor activity"/>
    <property type="evidence" value="ECO:0007669"/>
    <property type="project" value="InterPro"/>
</dbReference>
<proteinExistence type="predicted"/>
<dbReference type="PANTHER" id="PTHR30514">
    <property type="entry name" value="GLUCOKINASE"/>
    <property type="match status" value="1"/>
</dbReference>
<dbReference type="InterPro" id="IPR047640">
    <property type="entry name" value="RpiR-like"/>
</dbReference>
<evidence type="ECO:0000313" key="7">
    <source>
        <dbReference type="Proteomes" id="UP000263232"/>
    </source>
</evidence>
<dbReference type="Proteomes" id="UP000263232">
    <property type="component" value="Chromosome"/>
</dbReference>
<evidence type="ECO:0000256" key="2">
    <source>
        <dbReference type="ARBA" id="ARBA00023125"/>
    </source>
</evidence>
<evidence type="ECO:0000256" key="3">
    <source>
        <dbReference type="ARBA" id="ARBA00023163"/>
    </source>
</evidence>
<keyword evidence="3" id="KW-0804">Transcription</keyword>
<dbReference type="GO" id="GO:0016853">
    <property type="term" value="F:isomerase activity"/>
    <property type="evidence" value="ECO:0007669"/>
    <property type="project" value="UniProtKB-KW"/>
</dbReference>
<dbReference type="InterPro" id="IPR046348">
    <property type="entry name" value="SIS_dom_sf"/>
</dbReference>
<dbReference type="Gene3D" id="1.10.10.10">
    <property type="entry name" value="Winged helix-like DNA-binding domain superfamily/Winged helix DNA-binding domain"/>
    <property type="match status" value="1"/>
</dbReference>
<keyword evidence="7" id="KW-1185">Reference proteome</keyword>
<organism evidence="6 7">
    <name type="scientific">Suicoccus acidiformans</name>
    <dbReference type="NCBI Taxonomy" id="2036206"/>
    <lineage>
        <taxon>Bacteria</taxon>
        <taxon>Bacillati</taxon>
        <taxon>Bacillota</taxon>
        <taxon>Bacilli</taxon>
        <taxon>Lactobacillales</taxon>
        <taxon>Aerococcaceae</taxon>
        <taxon>Suicoccus</taxon>
    </lineage>
</organism>
<evidence type="ECO:0000259" key="4">
    <source>
        <dbReference type="PROSITE" id="PS51071"/>
    </source>
</evidence>
<dbReference type="Pfam" id="PF01380">
    <property type="entry name" value="SIS"/>
    <property type="match status" value="1"/>
</dbReference>
<reference evidence="6 7" key="1">
    <citation type="submission" date="2017-09" db="EMBL/GenBank/DDBJ databases">
        <title>Complete genome sequence of Oxytococcus suis strain ZY16052.</title>
        <authorList>
            <person name="Li F."/>
        </authorList>
    </citation>
    <scope>NUCLEOTIDE SEQUENCE [LARGE SCALE GENOMIC DNA]</scope>
    <source>
        <strain evidence="6 7">ZY16052</strain>
    </source>
</reference>
<dbReference type="RefSeq" id="WP_118989640.1">
    <property type="nucleotide sequence ID" value="NZ_CP023434.1"/>
</dbReference>
<feature type="domain" description="HTH rpiR-type" evidence="4">
    <location>
        <begin position="1"/>
        <end position="75"/>
    </location>
</feature>
<dbReference type="InterPro" id="IPR009057">
    <property type="entry name" value="Homeodomain-like_sf"/>
</dbReference>
<protein>
    <submittedName>
        <fullName evidence="6">Sugar isomerase</fullName>
    </submittedName>
</protein>
<dbReference type="InterPro" id="IPR001347">
    <property type="entry name" value="SIS_dom"/>
</dbReference>
<dbReference type="Gene3D" id="3.40.50.10490">
    <property type="entry name" value="Glucose-6-phosphate isomerase like protein, domain 1"/>
    <property type="match status" value="1"/>
</dbReference>
<dbReference type="PROSITE" id="PS51071">
    <property type="entry name" value="HTH_RPIR"/>
    <property type="match status" value="1"/>
</dbReference>
<dbReference type="GO" id="GO:1901135">
    <property type="term" value="P:carbohydrate derivative metabolic process"/>
    <property type="evidence" value="ECO:0007669"/>
    <property type="project" value="InterPro"/>
</dbReference>
<dbReference type="SUPFAM" id="SSF53697">
    <property type="entry name" value="SIS domain"/>
    <property type="match status" value="1"/>
</dbReference>
<dbReference type="PROSITE" id="PS51464">
    <property type="entry name" value="SIS"/>
    <property type="match status" value="1"/>
</dbReference>
<sequence>MLLIEQLQAETFPPGEQLLVDYILEHTEDIHQLSASALAQLTHTNPTSLVRIAKKLGYVGWSDLKEALREEWLYLNSHFTAVDANQPFTATDSPLRIASKIASLEQNTIQDTLSLLEPSDLAQAQHFLTEAQEIIVFAGHSNGMVAREFVSRMRRIGFKIILTDIYDYSYYEAYHSNPDTCAIIISYSGENLHFVECLDILKQNGAKTISLTSIGANSISTRADCSLKITTREKLYSKIANFTSSTSIIYLLNVLYALAFTVRYETNLAHIQRTGRRFDQRVSTVRLIQEDE</sequence>
<dbReference type="SUPFAM" id="SSF46689">
    <property type="entry name" value="Homeodomain-like"/>
    <property type="match status" value="1"/>
</dbReference>
<gene>
    <name evidence="6" type="ORF">CL176_00985</name>
</gene>
<dbReference type="GO" id="GO:0097367">
    <property type="term" value="F:carbohydrate derivative binding"/>
    <property type="evidence" value="ECO:0007669"/>
    <property type="project" value="InterPro"/>
</dbReference>
<feature type="domain" description="SIS" evidence="5">
    <location>
        <begin position="124"/>
        <end position="265"/>
    </location>
</feature>
<dbReference type="CDD" id="cd05013">
    <property type="entry name" value="SIS_RpiR"/>
    <property type="match status" value="1"/>
</dbReference>
<keyword evidence="2" id="KW-0238">DNA-binding</keyword>
<dbReference type="AlphaFoldDB" id="A0A347WI09"/>
<dbReference type="KEGG" id="abae:CL176_00985"/>
<keyword evidence="1" id="KW-0805">Transcription regulation</keyword>
<dbReference type="InterPro" id="IPR000281">
    <property type="entry name" value="HTH_RpiR"/>
</dbReference>
<dbReference type="GO" id="GO:0003677">
    <property type="term" value="F:DNA binding"/>
    <property type="evidence" value="ECO:0007669"/>
    <property type="project" value="UniProtKB-KW"/>
</dbReference>
<dbReference type="InterPro" id="IPR036388">
    <property type="entry name" value="WH-like_DNA-bd_sf"/>
</dbReference>
<keyword evidence="6" id="KW-0413">Isomerase</keyword>
<dbReference type="Pfam" id="PF01418">
    <property type="entry name" value="HTH_6"/>
    <property type="match status" value="1"/>
</dbReference>
<dbReference type="PANTHER" id="PTHR30514:SF10">
    <property type="entry name" value="MURR_RPIR FAMILY TRANSCRIPTIONAL REGULATOR"/>
    <property type="match status" value="1"/>
</dbReference>
<accession>A0A347WI09</accession>
<evidence type="ECO:0000313" key="6">
    <source>
        <dbReference type="EMBL" id="AXY24716.1"/>
    </source>
</evidence>
<dbReference type="EMBL" id="CP023434">
    <property type="protein sequence ID" value="AXY24716.1"/>
    <property type="molecule type" value="Genomic_DNA"/>
</dbReference>
<dbReference type="OrthoDB" id="3684496at2"/>